<keyword evidence="4" id="KW-1185">Reference proteome</keyword>
<comment type="similarity">
    <text evidence="1">Belongs to the glyoxalase I family.</text>
</comment>
<dbReference type="InterPro" id="IPR050383">
    <property type="entry name" value="GlyoxalaseI/FosfomycinResist"/>
</dbReference>
<evidence type="ECO:0000313" key="3">
    <source>
        <dbReference type="EMBL" id="KAK8065097.1"/>
    </source>
</evidence>
<dbReference type="Proteomes" id="UP001433268">
    <property type="component" value="Unassembled WGS sequence"/>
</dbReference>
<gene>
    <name evidence="3" type="ORF">PG997_011844</name>
</gene>
<evidence type="ECO:0000256" key="1">
    <source>
        <dbReference type="ARBA" id="ARBA00010363"/>
    </source>
</evidence>
<dbReference type="GeneID" id="92049219"/>
<protein>
    <recommendedName>
        <fullName evidence="2">VOC domain-containing protein</fullName>
    </recommendedName>
</protein>
<dbReference type="PANTHER" id="PTHR21366">
    <property type="entry name" value="GLYOXALASE FAMILY PROTEIN"/>
    <property type="match status" value="1"/>
</dbReference>
<dbReference type="PANTHER" id="PTHR21366:SF14">
    <property type="entry name" value="GLYOXALASE DOMAIN-CONTAINING PROTEIN 5"/>
    <property type="match status" value="1"/>
</dbReference>
<dbReference type="CDD" id="cd07253">
    <property type="entry name" value="GLOD5"/>
    <property type="match status" value="1"/>
</dbReference>
<dbReference type="RefSeq" id="XP_066661851.1">
    <property type="nucleotide sequence ID" value="XM_066816159.1"/>
</dbReference>
<dbReference type="InterPro" id="IPR037523">
    <property type="entry name" value="VOC_core"/>
</dbReference>
<feature type="domain" description="VOC" evidence="2">
    <location>
        <begin position="58"/>
        <end position="189"/>
    </location>
</feature>
<organism evidence="3 4">
    <name type="scientific">Apiospora hydei</name>
    <dbReference type="NCBI Taxonomy" id="1337664"/>
    <lineage>
        <taxon>Eukaryota</taxon>
        <taxon>Fungi</taxon>
        <taxon>Dikarya</taxon>
        <taxon>Ascomycota</taxon>
        <taxon>Pezizomycotina</taxon>
        <taxon>Sordariomycetes</taxon>
        <taxon>Xylariomycetidae</taxon>
        <taxon>Amphisphaeriales</taxon>
        <taxon>Apiosporaceae</taxon>
        <taxon>Apiospora</taxon>
    </lineage>
</organism>
<comment type="caution">
    <text evidence="3">The sequence shown here is derived from an EMBL/GenBank/DDBJ whole genome shotgun (WGS) entry which is preliminary data.</text>
</comment>
<dbReference type="EMBL" id="JAQQWN010000009">
    <property type="protein sequence ID" value="KAK8065097.1"/>
    <property type="molecule type" value="Genomic_DNA"/>
</dbReference>
<dbReference type="InterPro" id="IPR004360">
    <property type="entry name" value="Glyas_Fos-R_dOase_dom"/>
</dbReference>
<reference evidence="3 4" key="1">
    <citation type="submission" date="2023-01" db="EMBL/GenBank/DDBJ databases">
        <title>Analysis of 21 Apiospora genomes using comparative genomics revels a genus with tremendous synthesis potential of carbohydrate active enzymes and secondary metabolites.</title>
        <authorList>
            <person name="Sorensen T."/>
        </authorList>
    </citation>
    <scope>NUCLEOTIDE SEQUENCE [LARGE SCALE GENOMIC DNA]</scope>
    <source>
        <strain evidence="3 4">CBS 114990</strain>
    </source>
</reference>
<accession>A0ABR1V1Q1</accession>
<dbReference type="SUPFAM" id="SSF54593">
    <property type="entry name" value="Glyoxalase/Bleomycin resistance protein/Dihydroxybiphenyl dioxygenase"/>
    <property type="match status" value="1"/>
</dbReference>
<dbReference type="PROSITE" id="PS51819">
    <property type="entry name" value="VOC"/>
    <property type="match status" value="1"/>
</dbReference>
<dbReference type="InterPro" id="IPR029068">
    <property type="entry name" value="Glyas_Bleomycin-R_OHBP_Dase"/>
</dbReference>
<dbReference type="Gene3D" id="3.10.180.10">
    <property type="entry name" value="2,3-Dihydroxybiphenyl 1,2-Dioxygenase, domain 1"/>
    <property type="match status" value="1"/>
</dbReference>
<dbReference type="Pfam" id="PF00903">
    <property type="entry name" value="Glyoxalase"/>
    <property type="match status" value="1"/>
</dbReference>
<evidence type="ECO:0000259" key="2">
    <source>
        <dbReference type="PROSITE" id="PS51819"/>
    </source>
</evidence>
<name>A0ABR1V1Q1_9PEZI</name>
<evidence type="ECO:0000313" key="4">
    <source>
        <dbReference type="Proteomes" id="UP001433268"/>
    </source>
</evidence>
<sequence length="212" mass="23194">MYRTPVSLNRLLSSSHSLIVQRSSTTTILRSTTISSLSYHTHRRSMASATSSIAKVRSLDHLVLTVQNLQASVKFYESVLGMRHTTFASGEGDSQTERHALVFGSQKINLHVKGREFEPKAQKAQPGSADLCFLVDEDVEMVAARLRNQRSDIEVLEGGGVVERTGARSKLRSVYVRDPDGNLVELTNEVGDSDIGGIKDVPGMEDVPVNPS</sequence>
<proteinExistence type="inferred from homology"/>